<dbReference type="Proteomes" id="UP001220256">
    <property type="component" value="Unassembled WGS sequence"/>
</dbReference>
<gene>
    <name evidence="1" type="ORF">N7505_006017</name>
</gene>
<evidence type="ECO:0000313" key="2">
    <source>
        <dbReference type="Proteomes" id="UP001220256"/>
    </source>
</evidence>
<evidence type="ECO:0000313" key="1">
    <source>
        <dbReference type="EMBL" id="KAJ5270259.1"/>
    </source>
</evidence>
<comment type="caution">
    <text evidence="1">The sequence shown here is derived from an EMBL/GenBank/DDBJ whole genome shotgun (WGS) entry which is preliminary data.</text>
</comment>
<dbReference type="EMBL" id="JAPVEB010000003">
    <property type="protein sequence ID" value="KAJ5270259.1"/>
    <property type="molecule type" value="Genomic_DNA"/>
</dbReference>
<name>A0ABQ8WJR0_PENCH</name>
<organism evidence="1 2">
    <name type="scientific">Penicillium chrysogenum</name>
    <name type="common">Penicillium notatum</name>
    <dbReference type="NCBI Taxonomy" id="5076"/>
    <lineage>
        <taxon>Eukaryota</taxon>
        <taxon>Fungi</taxon>
        <taxon>Dikarya</taxon>
        <taxon>Ascomycota</taxon>
        <taxon>Pezizomycotina</taxon>
        <taxon>Eurotiomycetes</taxon>
        <taxon>Eurotiomycetidae</taxon>
        <taxon>Eurotiales</taxon>
        <taxon>Aspergillaceae</taxon>
        <taxon>Penicillium</taxon>
        <taxon>Penicillium chrysogenum species complex</taxon>
    </lineage>
</organism>
<sequence>MFKKKCEAKEPIQLFNRKVHPFWHQHPSLPATNHWPKWEGLNFLKGLYLTFPSSLSFPTSYL</sequence>
<protein>
    <submittedName>
        <fullName evidence="1">Uncharacterized protein</fullName>
    </submittedName>
</protein>
<proteinExistence type="predicted"/>
<reference evidence="1 2" key="1">
    <citation type="journal article" date="2023" name="IMA Fungus">
        <title>Comparative genomic study of the Penicillium genus elucidates a diverse pangenome and 15 lateral gene transfer events.</title>
        <authorList>
            <person name="Petersen C."/>
            <person name="Sorensen T."/>
            <person name="Nielsen M.R."/>
            <person name="Sondergaard T.E."/>
            <person name="Sorensen J.L."/>
            <person name="Fitzpatrick D.A."/>
            <person name="Frisvad J.C."/>
            <person name="Nielsen K.L."/>
        </authorList>
    </citation>
    <scope>NUCLEOTIDE SEQUENCE [LARGE SCALE GENOMIC DNA]</scope>
    <source>
        <strain evidence="1 2">IBT 3361</strain>
    </source>
</reference>
<accession>A0ABQ8WJR0</accession>
<keyword evidence="2" id="KW-1185">Reference proteome</keyword>